<evidence type="ECO:0000313" key="2">
    <source>
        <dbReference type="Proteomes" id="UP001186974"/>
    </source>
</evidence>
<sequence>MSCSIGPHHLRLAPSPARRPLARPEAHRWLREPLQAPRHPAFAASDAPDGSPYNAGLSILSIVYEWRATVPVPSLKWSTQLEANALKTGTDNGGVNHNQELNPGSYAQVITPGMLQAGSFNLKGDTPFDLNYVAWLCEKPVAALTNGTVDQCALVKDVLNIQYSGTGHADILNTSGYKTIGCAFVQNRKAAASSPYQGPWTCHLGY</sequence>
<comment type="caution">
    <text evidence="1">The sequence shown here is derived from an EMBL/GenBank/DDBJ whole genome shotgun (WGS) entry which is preliminary data.</text>
</comment>
<reference evidence="1" key="1">
    <citation type="submission" date="2024-09" db="EMBL/GenBank/DDBJ databases">
        <title>Black Yeasts Isolated from many extreme environments.</title>
        <authorList>
            <person name="Coleine C."/>
            <person name="Stajich J.E."/>
            <person name="Selbmann L."/>
        </authorList>
    </citation>
    <scope>NUCLEOTIDE SEQUENCE</scope>
    <source>
        <strain evidence="1">CCFEE 5737</strain>
    </source>
</reference>
<dbReference type="Proteomes" id="UP001186974">
    <property type="component" value="Unassembled WGS sequence"/>
</dbReference>
<name>A0ACC3DWC8_9PEZI</name>
<keyword evidence="2" id="KW-1185">Reference proteome</keyword>
<accession>A0ACC3DWC8</accession>
<proteinExistence type="predicted"/>
<evidence type="ECO:0000313" key="1">
    <source>
        <dbReference type="EMBL" id="KAK3081036.1"/>
    </source>
</evidence>
<organism evidence="1 2">
    <name type="scientific">Coniosporium uncinatum</name>
    <dbReference type="NCBI Taxonomy" id="93489"/>
    <lineage>
        <taxon>Eukaryota</taxon>
        <taxon>Fungi</taxon>
        <taxon>Dikarya</taxon>
        <taxon>Ascomycota</taxon>
        <taxon>Pezizomycotina</taxon>
        <taxon>Dothideomycetes</taxon>
        <taxon>Dothideomycetes incertae sedis</taxon>
        <taxon>Coniosporium</taxon>
    </lineage>
</organism>
<dbReference type="EMBL" id="JAWDJW010000307">
    <property type="protein sequence ID" value="KAK3081036.1"/>
    <property type="molecule type" value="Genomic_DNA"/>
</dbReference>
<gene>
    <name evidence="1" type="ORF">LTS18_010853</name>
</gene>
<protein>
    <submittedName>
        <fullName evidence="1">Uncharacterized protein</fullName>
    </submittedName>
</protein>